<keyword evidence="9" id="KW-1185">Reference proteome</keyword>
<comment type="similarity">
    <text evidence="2 6">Belongs to the anelloviridae capsid protein family.</text>
</comment>
<protein>
    <recommendedName>
        <fullName evidence="6">Capsid protein</fullName>
    </recommendedName>
</protein>
<sequence length="518" mass="61108">MAIRRRRHRWPRRSRYRGRRKHFYRRRYPRYHRWRRRRHLRPRTASVRYYPSRRRKRISVRGWEPLGNICPTVPASVEAKPYLDLDVSERNIFDDDVTNSNWNGTWGHHFFTFNALLIRSKYYFNTWSSDWEGYDYLRFLGGKIWIPRMPGFSWMFGVDSSIQSNPKEGGPEDKYKWEKTWIHPGILFNRPGTRLMISTVQAHNRSFFRKLGVKPPAAWEGNYRMDVAKDFLLFHWYWSVCNITSSFYDFYCQRKKGKDGPDTCIQTPWFMGEKDTWSKMQTWINHGKAPNAKKLKENLEKRPYVDKRAAWVNRSLYEKSDCVNTPSADTAIPSNFHNWGPFLPQSVLLDSSTGNSVYFRYKLYFEVSGDTLYRRLPSEPCKDSVIPPAPGTSMDPCPQVSSRSILKKKRRPPSIYDILPGDLDEDGIITERAYERITGPDRCDQSTSMVSIPNRGDPPRKRVRFREPIGIRKRRKRKRARELLRLLLGRRGESRGGGPPPSSPPVTEPLDLLLNFPK</sequence>
<name>A0A1Z2RWD6_9VIRU</name>
<keyword evidence="5 6" id="KW-0946">Virion</keyword>
<keyword evidence="3 6" id="KW-1140">T=1 icosahedral capsid protein</keyword>
<evidence type="ECO:0000256" key="4">
    <source>
        <dbReference type="ARBA" id="ARBA00022561"/>
    </source>
</evidence>
<proteinExistence type="inferred from homology"/>
<dbReference type="Pfam" id="PF02956">
    <property type="entry name" value="TT_ORF1"/>
    <property type="match status" value="1"/>
</dbReference>
<evidence type="ECO:0000256" key="3">
    <source>
        <dbReference type="ARBA" id="ARBA00022431"/>
    </source>
</evidence>
<evidence type="ECO:0000313" key="8">
    <source>
        <dbReference type="EMBL" id="ASA48901.1"/>
    </source>
</evidence>
<feature type="compositionally biased region" description="Basic residues" evidence="7">
    <location>
        <begin position="471"/>
        <end position="480"/>
    </location>
</feature>
<evidence type="ECO:0000313" key="9">
    <source>
        <dbReference type="Proteomes" id="UP000297018"/>
    </source>
</evidence>
<evidence type="ECO:0000256" key="2">
    <source>
        <dbReference type="ARBA" id="ARBA00006131"/>
    </source>
</evidence>
<evidence type="ECO:0000256" key="5">
    <source>
        <dbReference type="ARBA" id="ARBA00022844"/>
    </source>
</evidence>
<dbReference type="KEGG" id="vg:80527823"/>
<feature type="compositionally biased region" description="Basic and acidic residues" evidence="7">
    <location>
        <begin position="457"/>
        <end position="470"/>
    </location>
</feature>
<dbReference type="RefSeq" id="YP_010790440.1">
    <property type="nucleotide sequence ID" value="NC_075427.1"/>
</dbReference>
<feature type="compositionally biased region" description="Pro residues" evidence="7">
    <location>
        <begin position="498"/>
        <end position="507"/>
    </location>
</feature>
<dbReference type="InterPro" id="IPR004219">
    <property type="entry name" value="TTvirus_Unk"/>
</dbReference>
<reference evidence="8" key="1">
    <citation type="journal article" date="2017" name="Virus Evol.">
        <title>Diverse and highly recombinant anelloviruses associated with Weddell seals in Antarctica.</title>
        <authorList>
            <person name="Fahsbender E."/>
            <person name="Burns J.M."/>
            <person name="Kim S."/>
            <person name="Kraberger S."/>
            <person name="Frankfurter G."/>
            <person name="Eilers A."/>
            <person name="Shero M."/>
            <person name="Beltran R."/>
            <person name="Kirkham A."/>
            <person name="McCorkell R."/>
            <person name="Berngartt R."/>
            <person name="Male M.F."/>
            <person name="Ballard G."/>
            <person name="Ainley D.G."/>
            <person name="Breitbart M."/>
            <person name="Varsani A."/>
        </authorList>
    </citation>
    <scope>NUCLEOTIDE SEQUENCE</scope>
    <source>
        <strain evidence="8">TTLwV-1_gt16_wsp8</strain>
    </source>
</reference>
<feature type="region of interest" description="Disordered" evidence="7">
    <location>
        <begin position="440"/>
        <end position="518"/>
    </location>
</feature>
<comment type="function">
    <text evidence="6">Self-assembles to form an icosahedral capsid.</text>
</comment>
<keyword evidence="4 6" id="KW-0167">Capsid protein</keyword>
<dbReference type="EMBL" id="KY246582">
    <property type="protein sequence ID" value="ASA48901.1"/>
    <property type="molecule type" value="Genomic_DNA"/>
</dbReference>
<accession>A0A1Z2RWD6</accession>
<evidence type="ECO:0000256" key="1">
    <source>
        <dbReference type="ARBA" id="ARBA00004328"/>
    </source>
</evidence>
<dbReference type="GO" id="GO:0039615">
    <property type="term" value="C:T=1 icosahedral viral capsid"/>
    <property type="evidence" value="ECO:0007669"/>
    <property type="project" value="UniProtKB-UniRule"/>
</dbReference>
<feature type="region of interest" description="Disordered" evidence="7">
    <location>
        <begin position="385"/>
        <end position="406"/>
    </location>
</feature>
<comment type="subcellular location">
    <subcellularLocation>
        <location evidence="1 6">Virion</location>
    </subcellularLocation>
</comment>
<evidence type="ECO:0000256" key="6">
    <source>
        <dbReference type="RuleBase" id="RU361230"/>
    </source>
</evidence>
<dbReference type="Proteomes" id="UP000297018">
    <property type="component" value="Segment"/>
</dbReference>
<dbReference type="GeneID" id="80527823"/>
<evidence type="ECO:0000256" key="7">
    <source>
        <dbReference type="SAM" id="MobiDB-lite"/>
    </source>
</evidence>
<organism evidence="8">
    <name type="scientific">Torque teno Leptonychotes weddellii virus-1</name>
    <dbReference type="NCBI Taxonomy" id="2012676"/>
    <lineage>
        <taxon>Viruses</taxon>
        <taxon>Monodnaviria</taxon>
        <taxon>Shotokuvirae</taxon>
        <taxon>Commensaviricota</taxon>
        <taxon>Cardeaviricetes</taxon>
        <taxon>Sanitavirales</taxon>
        <taxon>Anelloviridae</taxon>
        <taxon>Lambdatorquevirus</taxon>
        <taxon>Lambdatorquevirus phoci5</taxon>
    </lineage>
</organism>